<dbReference type="GO" id="GO:0008654">
    <property type="term" value="P:phospholipid biosynthetic process"/>
    <property type="evidence" value="ECO:0007669"/>
    <property type="project" value="UniProtKB-KW"/>
</dbReference>
<reference evidence="12 13" key="1">
    <citation type="journal article" date="2011" name="Appl. Environ. Microbiol.">
        <title>Methanogenic archaea isolated from Taiwan's Chelungpu fault.</title>
        <authorList>
            <person name="Wu S.Y."/>
            <person name="Lai M.C."/>
        </authorList>
    </citation>
    <scope>NUCLEOTIDE SEQUENCE [LARGE SCALE GENOMIC DNA]</scope>
    <source>
        <strain evidence="12 13">St545Mb</strain>
    </source>
</reference>
<name>A0AAE3HBM2_9EURY</name>
<organism evidence="12 13">
    <name type="scientific">Methanolobus chelungpuianus</name>
    <dbReference type="NCBI Taxonomy" id="502115"/>
    <lineage>
        <taxon>Archaea</taxon>
        <taxon>Methanobacteriati</taxon>
        <taxon>Methanobacteriota</taxon>
        <taxon>Stenosarchaea group</taxon>
        <taxon>Methanomicrobia</taxon>
        <taxon>Methanosarcinales</taxon>
        <taxon>Methanosarcinaceae</taxon>
        <taxon>Methanolobus</taxon>
    </lineage>
</organism>
<evidence type="ECO:0000256" key="7">
    <source>
        <dbReference type="ARBA" id="ARBA00023098"/>
    </source>
</evidence>
<evidence type="ECO:0000256" key="10">
    <source>
        <dbReference type="ARBA" id="ARBA00023264"/>
    </source>
</evidence>
<evidence type="ECO:0000256" key="1">
    <source>
        <dbReference type="ARBA" id="ARBA00004141"/>
    </source>
</evidence>
<dbReference type="InterPro" id="IPR004533">
    <property type="entry name" value="CDP-diaglyc--ser_O-PTrfase"/>
</dbReference>
<evidence type="ECO:0000313" key="13">
    <source>
        <dbReference type="Proteomes" id="UP001206983"/>
    </source>
</evidence>
<keyword evidence="3" id="KW-0444">Lipid biosynthesis</keyword>
<dbReference type="InterPro" id="IPR000462">
    <property type="entry name" value="CDP-OH_P_trans"/>
</dbReference>
<keyword evidence="4" id="KW-0808">Transferase</keyword>
<protein>
    <recommendedName>
        <fullName evidence="14">Archaetidylserine synthase</fullName>
    </recommendedName>
</protein>
<evidence type="ECO:0000256" key="11">
    <source>
        <dbReference type="SAM" id="Phobius"/>
    </source>
</evidence>
<comment type="similarity">
    <text evidence="2">Belongs to the CDP-alcohol phosphatidyltransferase class-I family.</text>
</comment>
<dbReference type="RefSeq" id="WP_256622564.1">
    <property type="nucleotide sequence ID" value="NZ_JTEO01000004.1"/>
</dbReference>
<evidence type="ECO:0000256" key="9">
    <source>
        <dbReference type="ARBA" id="ARBA00023209"/>
    </source>
</evidence>
<evidence type="ECO:0000256" key="6">
    <source>
        <dbReference type="ARBA" id="ARBA00022989"/>
    </source>
</evidence>
<dbReference type="Proteomes" id="UP001206983">
    <property type="component" value="Unassembled WGS sequence"/>
</dbReference>
<evidence type="ECO:0008006" key="14">
    <source>
        <dbReference type="Google" id="ProtNLM"/>
    </source>
</evidence>
<accession>A0AAE3HBM2</accession>
<feature type="transmembrane region" description="Helical" evidence="11">
    <location>
        <begin position="124"/>
        <end position="141"/>
    </location>
</feature>
<gene>
    <name evidence="12" type="ORF">PV02_06415</name>
</gene>
<dbReference type="GO" id="GO:0016020">
    <property type="term" value="C:membrane"/>
    <property type="evidence" value="ECO:0007669"/>
    <property type="project" value="UniProtKB-SubCell"/>
</dbReference>
<dbReference type="GO" id="GO:0016780">
    <property type="term" value="F:phosphotransferase activity, for other substituted phosphate groups"/>
    <property type="evidence" value="ECO:0007669"/>
    <property type="project" value="InterPro"/>
</dbReference>
<dbReference type="Gene3D" id="1.20.120.1760">
    <property type="match status" value="1"/>
</dbReference>
<proteinExistence type="inferred from homology"/>
<evidence type="ECO:0000256" key="5">
    <source>
        <dbReference type="ARBA" id="ARBA00022692"/>
    </source>
</evidence>
<evidence type="ECO:0000256" key="4">
    <source>
        <dbReference type="ARBA" id="ARBA00022679"/>
    </source>
</evidence>
<keyword evidence="9" id="KW-0594">Phospholipid biosynthesis</keyword>
<evidence type="ECO:0000256" key="2">
    <source>
        <dbReference type="ARBA" id="ARBA00010441"/>
    </source>
</evidence>
<comment type="subcellular location">
    <subcellularLocation>
        <location evidence="1">Membrane</location>
        <topology evidence="1">Multi-pass membrane protein</topology>
    </subcellularLocation>
</comment>
<dbReference type="AlphaFoldDB" id="A0AAE3HBM2"/>
<keyword evidence="10" id="KW-1208">Phospholipid metabolism</keyword>
<dbReference type="NCBIfam" id="TIGR04217">
    <property type="entry name" value="archae_ser_T"/>
    <property type="match status" value="1"/>
</dbReference>
<comment type="caution">
    <text evidence="12">The sequence shown here is derived from an EMBL/GenBank/DDBJ whole genome shotgun (WGS) entry which is preliminary data.</text>
</comment>
<sequence length="229" mass="24598">MNIIIRTLKVADLVTLLNSLLGLLAVILVQNGFTYFAPVLILAAAVADGADGYLSRLFSGSEIGANLDSLADVISFGLAPVAIVYAAAGTEASYLLLAALCFYFFCGILRLARFNTAHQGLPSFKGLPITAGGIILSAYVLAGERYFHSGLMILLSFIIGLLMISKVTYMKARKPVHVGPVGLLFTITVLSYPINTEYTHTLASLLMAVMMIYVISPVFRRNGERKVDA</sequence>
<evidence type="ECO:0000313" key="12">
    <source>
        <dbReference type="EMBL" id="MCQ6963207.1"/>
    </source>
</evidence>
<dbReference type="InterPro" id="IPR043130">
    <property type="entry name" value="CDP-OH_PTrfase_TM_dom"/>
</dbReference>
<dbReference type="Pfam" id="PF01066">
    <property type="entry name" value="CDP-OH_P_transf"/>
    <property type="match status" value="1"/>
</dbReference>
<dbReference type="InterPro" id="IPR026475">
    <property type="entry name" value="Archaetidylserine_synthase"/>
</dbReference>
<feature type="transmembrane region" description="Helical" evidence="11">
    <location>
        <begin position="176"/>
        <end position="194"/>
    </location>
</feature>
<feature type="transmembrane region" description="Helical" evidence="11">
    <location>
        <begin position="147"/>
        <end position="164"/>
    </location>
</feature>
<keyword evidence="7" id="KW-0443">Lipid metabolism</keyword>
<feature type="transmembrane region" description="Helical" evidence="11">
    <location>
        <begin position="200"/>
        <end position="219"/>
    </location>
</feature>
<dbReference type="NCBIfam" id="TIGR00473">
    <property type="entry name" value="pssA"/>
    <property type="match status" value="1"/>
</dbReference>
<dbReference type="EMBL" id="JTEO01000004">
    <property type="protein sequence ID" value="MCQ6963207.1"/>
    <property type="molecule type" value="Genomic_DNA"/>
</dbReference>
<keyword evidence="8 11" id="KW-0472">Membrane</keyword>
<feature type="transmembrane region" description="Helical" evidence="11">
    <location>
        <begin position="94"/>
        <end position="112"/>
    </location>
</feature>
<keyword evidence="5 11" id="KW-0812">Transmembrane</keyword>
<keyword evidence="13" id="KW-1185">Reference proteome</keyword>
<evidence type="ECO:0000256" key="8">
    <source>
        <dbReference type="ARBA" id="ARBA00023136"/>
    </source>
</evidence>
<evidence type="ECO:0000256" key="3">
    <source>
        <dbReference type="ARBA" id="ARBA00022516"/>
    </source>
</evidence>
<keyword evidence="6 11" id="KW-1133">Transmembrane helix</keyword>